<keyword evidence="3 6" id="KW-0812">Transmembrane</keyword>
<dbReference type="RefSeq" id="WP_283230061.1">
    <property type="nucleotide sequence ID" value="NZ_JASGBQ010000003.1"/>
</dbReference>
<name>A0AAP4EWJ8_9FIRM</name>
<evidence type="ECO:0000256" key="2">
    <source>
        <dbReference type="ARBA" id="ARBA00022475"/>
    </source>
</evidence>
<dbReference type="InterPro" id="IPR002797">
    <property type="entry name" value="Polysacc_synth"/>
</dbReference>
<feature type="transmembrane region" description="Helical" evidence="6">
    <location>
        <begin position="375"/>
        <end position="393"/>
    </location>
</feature>
<feature type="transmembrane region" description="Helical" evidence="6">
    <location>
        <begin position="431"/>
        <end position="455"/>
    </location>
</feature>
<keyword evidence="2" id="KW-1003">Cell membrane</keyword>
<evidence type="ECO:0000313" key="7">
    <source>
        <dbReference type="EMBL" id="MDI9241554.1"/>
    </source>
</evidence>
<comment type="subcellular location">
    <subcellularLocation>
        <location evidence="1">Cell membrane</location>
        <topology evidence="1">Multi-pass membrane protein</topology>
    </subcellularLocation>
</comment>
<organism evidence="7 8">
    <name type="scientific">Fusibacillus kribbianus</name>
    <dbReference type="NCBI Taxonomy" id="3044208"/>
    <lineage>
        <taxon>Bacteria</taxon>
        <taxon>Bacillati</taxon>
        <taxon>Bacillota</taxon>
        <taxon>Clostridia</taxon>
        <taxon>Lachnospirales</taxon>
        <taxon>Lachnospiraceae</taxon>
        <taxon>Fusibacillus</taxon>
    </lineage>
</organism>
<dbReference type="PANTHER" id="PTHR30250">
    <property type="entry name" value="PST FAMILY PREDICTED COLANIC ACID TRANSPORTER"/>
    <property type="match status" value="1"/>
</dbReference>
<feature type="transmembrane region" description="Helical" evidence="6">
    <location>
        <begin position="399"/>
        <end position="419"/>
    </location>
</feature>
<reference evidence="7 8" key="1">
    <citation type="submission" date="2023-05" db="EMBL/GenBank/DDBJ databases">
        <title>[ruminococcus] sp. nov., isolated from a pig farm feces dump.</title>
        <authorList>
            <person name="Chang Y.-H."/>
        </authorList>
    </citation>
    <scope>NUCLEOTIDE SEQUENCE [LARGE SCALE GENOMIC DNA]</scope>
    <source>
        <strain evidence="7 8">YH-rum2234</strain>
    </source>
</reference>
<dbReference type="GO" id="GO:0005886">
    <property type="term" value="C:plasma membrane"/>
    <property type="evidence" value="ECO:0007669"/>
    <property type="project" value="UniProtKB-SubCell"/>
</dbReference>
<evidence type="ECO:0000256" key="4">
    <source>
        <dbReference type="ARBA" id="ARBA00022989"/>
    </source>
</evidence>
<proteinExistence type="predicted"/>
<protein>
    <submittedName>
        <fullName evidence="7">Oligosaccharide flippase family protein</fullName>
    </submittedName>
</protein>
<comment type="caution">
    <text evidence="7">The sequence shown here is derived from an EMBL/GenBank/DDBJ whole genome shotgun (WGS) entry which is preliminary data.</text>
</comment>
<feature type="transmembrane region" description="Helical" evidence="6">
    <location>
        <begin position="9"/>
        <end position="28"/>
    </location>
</feature>
<feature type="transmembrane region" description="Helical" evidence="6">
    <location>
        <begin position="154"/>
        <end position="176"/>
    </location>
</feature>
<feature type="transmembrane region" description="Helical" evidence="6">
    <location>
        <begin position="126"/>
        <end position="147"/>
    </location>
</feature>
<evidence type="ECO:0000313" key="8">
    <source>
        <dbReference type="Proteomes" id="UP001300383"/>
    </source>
</evidence>
<evidence type="ECO:0000256" key="1">
    <source>
        <dbReference type="ARBA" id="ARBA00004651"/>
    </source>
</evidence>
<feature type="transmembrane region" description="Helical" evidence="6">
    <location>
        <begin position="340"/>
        <end position="363"/>
    </location>
</feature>
<dbReference type="EMBL" id="JASGBQ010000003">
    <property type="protein sequence ID" value="MDI9241554.1"/>
    <property type="molecule type" value="Genomic_DNA"/>
</dbReference>
<keyword evidence="8" id="KW-1185">Reference proteome</keyword>
<evidence type="ECO:0000256" key="6">
    <source>
        <dbReference type="SAM" id="Phobius"/>
    </source>
</evidence>
<evidence type="ECO:0000256" key="3">
    <source>
        <dbReference type="ARBA" id="ARBA00022692"/>
    </source>
</evidence>
<dbReference type="PANTHER" id="PTHR30250:SF26">
    <property type="entry name" value="PSMA PROTEIN"/>
    <property type="match status" value="1"/>
</dbReference>
<dbReference type="Pfam" id="PF01943">
    <property type="entry name" value="Polysacc_synt"/>
    <property type="match status" value="1"/>
</dbReference>
<feature type="transmembrane region" description="Helical" evidence="6">
    <location>
        <begin position="40"/>
        <end position="63"/>
    </location>
</feature>
<dbReference type="InterPro" id="IPR050833">
    <property type="entry name" value="Poly_Biosynth_Transport"/>
</dbReference>
<dbReference type="AlphaFoldDB" id="A0AAP4EWJ8"/>
<feature type="transmembrane region" description="Helical" evidence="6">
    <location>
        <begin position="84"/>
        <end position="106"/>
    </location>
</feature>
<dbReference type="Proteomes" id="UP001300383">
    <property type="component" value="Unassembled WGS sequence"/>
</dbReference>
<feature type="transmembrane region" description="Helical" evidence="6">
    <location>
        <begin position="461"/>
        <end position="480"/>
    </location>
</feature>
<keyword evidence="4 6" id="KW-1133">Transmembrane helix</keyword>
<accession>A0AAP4EWJ8</accession>
<feature type="transmembrane region" description="Helical" evidence="6">
    <location>
        <begin position="182"/>
        <end position="203"/>
    </location>
</feature>
<feature type="transmembrane region" description="Helical" evidence="6">
    <location>
        <begin position="311"/>
        <end position="334"/>
    </location>
</feature>
<evidence type="ECO:0000256" key="5">
    <source>
        <dbReference type="ARBA" id="ARBA00023136"/>
    </source>
</evidence>
<sequence>MNQRKAGTLLSYAYIIITNTISLFYTPYMLRMMGQSEYGLYGTASSFISYLSVLSFGIGGAYIRFNARARASGDRDEERRLNGMFLTVFSVLSLLVLIVGLIFIVLAGRLVKETFTSQELFKLRVIMLILILNMMVSFICNVFMMALQAYEQFFFIRIALLIAGIVQPIVNVIALSQGGRSITITLISFGIGLLTYLSMFLYARKAIQFEVSFSGFQKDVLKEIFVFSGFLFLNSITDQITFSTDNVVLSATKGTTVVAIYNVGSSFKGYFQNFSTSISSVFSPQVNQLVAQNRPMKELDEIFIRIGRIQFYVVSLVLIGYCTIGYDFVCLWAGNDYSDSFYIGLLLMLAVSIPSFQNVGLEIQKAKNKHKVRSVVYFFIALFNVLMTIPMSIKWDGIGAAAATTICMFVGYTVFMNYYNYKYLGMNIPAFWKSIFSILPGYIPTVIASVLIYQFWSIESYLDVLLAAIVISGVFLLSVWKFSMNDYERELIGKPVRKILRTMGICKNER</sequence>
<gene>
    <name evidence="7" type="ORF">QJ036_03560</name>
</gene>
<keyword evidence="5 6" id="KW-0472">Membrane</keyword>